<evidence type="ECO:0000313" key="1">
    <source>
        <dbReference type="EMBL" id="MBX68511.1"/>
    </source>
</evidence>
<protein>
    <submittedName>
        <fullName evidence="1">Uncharacterized protein</fullName>
    </submittedName>
</protein>
<proteinExistence type="predicted"/>
<dbReference type="EMBL" id="GGEC01088027">
    <property type="protein sequence ID" value="MBX68511.1"/>
    <property type="molecule type" value="Transcribed_RNA"/>
</dbReference>
<accession>A0A2P2QNQ6</accession>
<reference evidence="1" key="1">
    <citation type="submission" date="2018-02" db="EMBL/GenBank/DDBJ databases">
        <title>Rhizophora mucronata_Transcriptome.</title>
        <authorList>
            <person name="Meera S.P."/>
            <person name="Sreeshan A."/>
            <person name="Augustine A."/>
        </authorList>
    </citation>
    <scope>NUCLEOTIDE SEQUENCE</scope>
    <source>
        <tissue evidence="1">Leaf</tissue>
    </source>
</reference>
<organism evidence="1">
    <name type="scientific">Rhizophora mucronata</name>
    <name type="common">Asiatic mangrove</name>
    <dbReference type="NCBI Taxonomy" id="61149"/>
    <lineage>
        <taxon>Eukaryota</taxon>
        <taxon>Viridiplantae</taxon>
        <taxon>Streptophyta</taxon>
        <taxon>Embryophyta</taxon>
        <taxon>Tracheophyta</taxon>
        <taxon>Spermatophyta</taxon>
        <taxon>Magnoliopsida</taxon>
        <taxon>eudicotyledons</taxon>
        <taxon>Gunneridae</taxon>
        <taxon>Pentapetalae</taxon>
        <taxon>rosids</taxon>
        <taxon>fabids</taxon>
        <taxon>Malpighiales</taxon>
        <taxon>Rhizophoraceae</taxon>
        <taxon>Rhizophora</taxon>
    </lineage>
</organism>
<sequence>MAKGEGLFPW</sequence>
<name>A0A2P2QNQ6_RHIMU</name>